<dbReference type="Proteomes" id="UP000637578">
    <property type="component" value="Unassembled WGS sequence"/>
</dbReference>
<dbReference type="AlphaFoldDB" id="A0A8J3CEE5"/>
<dbReference type="GO" id="GO:0005886">
    <property type="term" value="C:plasma membrane"/>
    <property type="evidence" value="ECO:0007669"/>
    <property type="project" value="InterPro"/>
</dbReference>
<evidence type="ECO:0000259" key="2">
    <source>
        <dbReference type="SMART" id="SM00244"/>
    </source>
</evidence>
<dbReference type="SUPFAM" id="SSF117892">
    <property type="entry name" value="Band 7/SPFH domain"/>
    <property type="match status" value="1"/>
</dbReference>
<dbReference type="InterPro" id="IPR043202">
    <property type="entry name" value="Band-7_stomatin-like"/>
</dbReference>
<name>A0A8J3CEE5_9PSEU</name>
<evidence type="ECO:0000313" key="3">
    <source>
        <dbReference type="EMBL" id="GGM55124.1"/>
    </source>
</evidence>
<evidence type="ECO:0000313" key="4">
    <source>
        <dbReference type="Proteomes" id="UP000637578"/>
    </source>
</evidence>
<dbReference type="InterPro" id="IPR001107">
    <property type="entry name" value="Band_7"/>
</dbReference>
<protein>
    <submittedName>
        <fullName evidence="3">Membrane protein</fullName>
    </submittedName>
</protein>
<organism evidence="3 4">
    <name type="scientific">Longimycelium tulufanense</name>
    <dbReference type="NCBI Taxonomy" id="907463"/>
    <lineage>
        <taxon>Bacteria</taxon>
        <taxon>Bacillati</taxon>
        <taxon>Actinomycetota</taxon>
        <taxon>Actinomycetes</taxon>
        <taxon>Pseudonocardiales</taxon>
        <taxon>Pseudonocardiaceae</taxon>
        <taxon>Longimycelium</taxon>
    </lineage>
</organism>
<accession>A0A8J3CEE5</accession>
<proteinExistence type="inferred from homology"/>
<dbReference type="PANTHER" id="PTHR10264:SF83">
    <property type="entry name" value="BLL5629 PROTEIN"/>
    <property type="match status" value="1"/>
</dbReference>
<dbReference type="InterPro" id="IPR001972">
    <property type="entry name" value="Stomatin_HflK_fam"/>
</dbReference>
<feature type="domain" description="Band 7" evidence="2">
    <location>
        <begin position="21"/>
        <end position="181"/>
    </location>
</feature>
<evidence type="ECO:0000256" key="1">
    <source>
        <dbReference type="ARBA" id="ARBA00008164"/>
    </source>
</evidence>
<dbReference type="PRINTS" id="PR00721">
    <property type="entry name" value="STOMATIN"/>
</dbReference>
<dbReference type="EMBL" id="BMMK01000011">
    <property type="protein sequence ID" value="GGM55124.1"/>
    <property type="molecule type" value="Genomic_DNA"/>
</dbReference>
<dbReference type="PANTHER" id="PTHR10264">
    <property type="entry name" value="BAND 7 PROTEIN-RELATED"/>
    <property type="match status" value="1"/>
</dbReference>
<keyword evidence="4" id="KW-1185">Reference proteome</keyword>
<dbReference type="SMART" id="SM00244">
    <property type="entry name" value="PHB"/>
    <property type="match status" value="1"/>
</dbReference>
<sequence length="239" mass="26053">MVPAVRSWTGATVPFQGKELTRGTVVKETLMPWERGLVFRRGELCREIGPGEHRIRRHERLERVDTRVRSEAQAAQDVPASDGVLLRVTLVLRWSVVDATAYVVTAENPYGEIYLATQVALRRAVATRTHDRVDAERDAVAAEVLAGTKPVAGRVGVEISEVSVRDVVLPAELRRAAVAELVARAEGRAALERARAETAALRSLLNAARLAEEHPALLRLRTLQVAGEGGGTVVLERPA</sequence>
<reference evidence="3" key="2">
    <citation type="submission" date="2020-09" db="EMBL/GenBank/DDBJ databases">
        <authorList>
            <person name="Sun Q."/>
            <person name="Zhou Y."/>
        </authorList>
    </citation>
    <scope>NUCLEOTIDE SEQUENCE</scope>
    <source>
        <strain evidence="3">CGMCC 4.5737</strain>
    </source>
</reference>
<comment type="similarity">
    <text evidence="1">Belongs to the band 7/mec-2 family.</text>
</comment>
<gene>
    <name evidence="3" type="ORF">GCM10012275_27810</name>
</gene>
<dbReference type="InterPro" id="IPR036013">
    <property type="entry name" value="Band_7/SPFH_dom_sf"/>
</dbReference>
<comment type="caution">
    <text evidence="3">The sequence shown here is derived from an EMBL/GenBank/DDBJ whole genome shotgun (WGS) entry which is preliminary data.</text>
</comment>
<dbReference type="Pfam" id="PF01145">
    <property type="entry name" value="Band_7"/>
    <property type="match status" value="1"/>
</dbReference>
<dbReference type="Gene3D" id="3.30.479.30">
    <property type="entry name" value="Band 7 domain"/>
    <property type="match status" value="1"/>
</dbReference>
<dbReference type="CDD" id="cd13438">
    <property type="entry name" value="SPFH_eoslipins_u2"/>
    <property type="match status" value="1"/>
</dbReference>
<reference evidence="3" key="1">
    <citation type="journal article" date="2014" name="Int. J. Syst. Evol. Microbiol.">
        <title>Complete genome sequence of Corynebacterium casei LMG S-19264T (=DSM 44701T), isolated from a smear-ripened cheese.</title>
        <authorList>
            <consortium name="US DOE Joint Genome Institute (JGI-PGF)"/>
            <person name="Walter F."/>
            <person name="Albersmeier A."/>
            <person name="Kalinowski J."/>
            <person name="Ruckert C."/>
        </authorList>
    </citation>
    <scope>NUCLEOTIDE SEQUENCE</scope>
    <source>
        <strain evidence="3">CGMCC 4.5737</strain>
    </source>
</reference>